<gene>
    <name evidence="1" type="ORF">KSB_61230</name>
</gene>
<proteinExistence type="predicted"/>
<evidence type="ECO:0000313" key="2">
    <source>
        <dbReference type="Proteomes" id="UP000654345"/>
    </source>
</evidence>
<comment type="caution">
    <text evidence="1">The sequence shown here is derived from an EMBL/GenBank/DDBJ whole genome shotgun (WGS) entry which is preliminary data.</text>
</comment>
<keyword evidence="2" id="KW-1185">Reference proteome</keyword>
<sequence>MGWKAMFLLKGSKPVPLEKAQRMLWSRLWEFRWQEDGKPCRQLLTIELLYLLRCSDLLGTRREDAIAPMAVAELLPLAHKILPALLLLLL</sequence>
<name>A0ABQ3UYA4_9CHLR</name>
<organism evidence="1 2">
    <name type="scientific">Ktedonobacter robiniae</name>
    <dbReference type="NCBI Taxonomy" id="2778365"/>
    <lineage>
        <taxon>Bacteria</taxon>
        <taxon>Bacillati</taxon>
        <taxon>Chloroflexota</taxon>
        <taxon>Ktedonobacteria</taxon>
        <taxon>Ktedonobacterales</taxon>
        <taxon>Ktedonobacteraceae</taxon>
        <taxon>Ktedonobacter</taxon>
    </lineage>
</organism>
<dbReference type="EMBL" id="BNJG01000002">
    <property type="protein sequence ID" value="GHO57648.1"/>
    <property type="molecule type" value="Genomic_DNA"/>
</dbReference>
<reference evidence="1 2" key="1">
    <citation type="journal article" date="2021" name="Int. J. Syst. Evol. Microbiol.">
        <title>Reticulibacter mediterranei gen. nov., sp. nov., within the new family Reticulibacteraceae fam. nov., and Ktedonospora formicarum gen. nov., sp. nov., Ktedonobacter robiniae sp. nov., Dictyobacter formicarum sp. nov. and Dictyobacter arantiisoli sp. nov., belonging to the class Ktedonobacteria.</title>
        <authorList>
            <person name="Yabe S."/>
            <person name="Zheng Y."/>
            <person name="Wang C.M."/>
            <person name="Sakai Y."/>
            <person name="Abe K."/>
            <person name="Yokota A."/>
            <person name="Donadio S."/>
            <person name="Cavaletti L."/>
            <person name="Monciardini P."/>
        </authorList>
    </citation>
    <scope>NUCLEOTIDE SEQUENCE [LARGE SCALE GENOMIC DNA]</scope>
    <source>
        <strain evidence="1 2">SOSP1-30</strain>
    </source>
</reference>
<accession>A0ABQ3UYA4</accession>
<protein>
    <submittedName>
        <fullName evidence="1">Uncharacterized protein</fullName>
    </submittedName>
</protein>
<dbReference type="Proteomes" id="UP000654345">
    <property type="component" value="Unassembled WGS sequence"/>
</dbReference>
<evidence type="ECO:0000313" key="1">
    <source>
        <dbReference type="EMBL" id="GHO57648.1"/>
    </source>
</evidence>